<dbReference type="Pfam" id="PF18347">
    <property type="entry name" value="DUF5606"/>
    <property type="match status" value="1"/>
</dbReference>
<accession>A0ABV8QW44</accession>
<reference evidence="4" key="1">
    <citation type="journal article" date="2019" name="Int. J. Syst. Evol. Microbiol.">
        <title>The Global Catalogue of Microorganisms (GCM) 10K type strain sequencing project: providing services to taxonomists for standard genome sequencing and annotation.</title>
        <authorList>
            <consortium name="The Broad Institute Genomics Platform"/>
            <consortium name="The Broad Institute Genome Sequencing Center for Infectious Disease"/>
            <person name="Wu L."/>
            <person name="Ma J."/>
        </authorList>
    </citation>
    <scope>NUCLEOTIDE SEQUENCE [LARGE SCALE GENOMIC DNA]</scope>
    <source>
        <strain evidence="4">CECT 8289</strain>
    </source>
</reference>
<organism evidence="3 4">
    <name type="scientific">Ferruginibacter yonginensis</name>
    <dbReference type="NCBI Taxonomy" id="1310416"/>
    <lineage>
        <taxon>Bacteria</taxon>
        <taxon>Pseudomonadati</taxon>
        <taxon>Bacteroidota</taxon>
        <taxon>Chitinophagia</taxon>
        <taxon>Chitinophagales</taxon>
        <taxon>Chitinophagaceae</taxon>
        <taxon>Ferruginibacter</taxon>
    </lineage>
</organism>
<dbReference type="Gene3D" id="1.10.10.1650">
    <property type="match status" value="1"/>
</dbReference>
<evidence type="ECO:0000259" key="1">
    <source>
        <dbReference type="Pfam" id="PF18347"/>
    </source>
</evidence>
<dbReference type="RefSeq" id="WP_379709338.1">
    <property type="nucleotide sequence ID" value="NZ_JBHSCZ010000002.1"/>
</dbReference>
<comment type="caution">
    <text evidence="3">The sequence shown here is derived from an EMBL/GenBank/DDBJ whole genome shotgun (WGS) entry which is preliminary data.</text>
</comment>
<dbReference type="Proteomes" id="UP001595907">
    <property type="component" value="Unassembled WGS sequence"/>
</dbReference>
<keyword evidence="4" id="KW-1185">Reference proteome</keyword>
<evidence type="ECO:0000259" key="2">
    <source>
        <dbReference type="Pfam" id="PF21186"/>
    </source>
</evidence>
<name>A0ABV8QW44_9BACT</name>
<dbReference type="Pfam" id="PF21186">
    <property type="entry name" value="DUF6852"/>
    <property type="match status" value="1"/>
</dbReference>
<dbReference type="InterPro" id="IPR049280">
    <property type="entry name" value="DUF6852"/>
</dbReference>
<evidence type="ECO:0000313" key="3">
    <source>
        <dbReference type="EMBL" id="MFC4263159.1"/>
    </source>
</evidence>
<dbReference type="EMBL" id="JBHSCZ010000002">
    <property type="protein sequence ID" value="MFC4263159.1"/>
    <property type="molecule type" value="Genomic_DNA"/>
</dbReference>
<gene>
    <name evidence="3" type="ORF">ACFOWM_09735</name>
</gene>
<dbReference type="InterPro" id="IPR049281">
    <property type="entry name" value="BVU_3817-like_C_sf"/>
</dbReference>
<protein>
    <submittedName>
        <fullName evidence="3">DUF5606 domain-containing protein</fullName>
    </submittedName>
</protein>
<dbReference type="InterPro" id="IPR041218">
    <property type="entry name" value="DUF5606"/>
</dbReference>
<sequence>MSYNKIVSVTGLAGLYELVSSKADGGVVRSLEDKSAKFVSNRIHSFSHLESIEIFTVKDNVNLVDIFLAMKASSEPMPAPTADAKAIKAYFEKVYPDMDFERVYGSDMKKMVKWYDILTKAGIEIKLSNVAEGEETTAAADEKPVEKKAAKTVAPKAAAIKSAPAKKINSPRKMA</sequence>
<proteinExistence type="predicted"/>
<dbReference type="InterPro" id="IPR049282">
    <property type="entry name" value="BVU_3817_N_sf"/>
</dbReference>
<feature type="domain" description="DUF5606" evidence="1">
    <location>
        <begin position="5"/>
        <end position="48"/>
    </location>
</feature>
<dbReference type="Gene3D" id="2.30.30.730">
    <property type="match status" value="1"/>
</dbReference>
<evidence type="ECO:0000313" key="4">
    <source>
        <dbReference type="Proteomes" id="UP001595907"/>
    </source>
</evidence>
<feature type="domain" description="DUF6852" evidence="2">
    <location>
        <begin position="52"/>
        <end position="118"/>
    </location>
</feature>